<proteinExistence type="predicted"/>
<dbReference type="AlphaFoldDB" id="A0A6C0CLE4"/>
<sequence>MTTQHIVDSLVKSKILHGKYILKEQHKNVVNSMYDIMQALVCNQVSIFVLNRRFTIDTTCVVSPNTFDDKPTLLTKLSNNLNIGLFEINKRNHAKFRIFILNNLEMPWMLFEDSNPTVLNDFDKCIGLVCDYKSNSLTVKYTTAELVIMLNGFRLPVPNEIPNDNVPAIHLGNIKATKAGLFSLIRHKAIRNVARVKKRFSSKPQKSLSKTSTFTKRRIRPEEYLDEHHMDDLKSLGYGAENPQTLDKEDSAAGWFTRGFNDHYKMRKLHRGLVAQKKSKDEAAATAQVRYIPSFVQRISYTKQT</sequence>
<accession>A0A6C0CLE4</accession>
<name>A0A6C0CLE4_9ZZZZ</name>
<evidence type="ECO:0000313" key="1">
    <source>
        <dbReference type="EMBL" id="QHT05113.1"/>
    </source>
</evidence>
<organism evidence="1">
    <name type="scientific">viral metagenome</name>
    <dbReference type="NCBI Taxonomy" id="1070528"/>
    <lineage>
        <taxon>unclassified sequences</taxon>
        <taxon>metagenomes</taxon>
        <taxon>organismal metagenomes</taxon>
    </lineage>
</organism>
<protein>
    <submittedName>
        <fullName evidence="1">Uncharacterized protein</fullName>
    </submittedName>
</protein>
<reference evidence="1" key="1">
    <citation type="journal article" date="2020" name="Nature">
        <title>Giant virus diversity and host interactions through global metagenomics.</title>
        <authorList>
            <person name="Schulz F."/>
            <person name="Roux S."/>
            <person name="Paez-Espino D."/>
            <person name="Jungbluth S."/>
            <person name="Walsh D.A."/>
            <person name="Denef V.J."/>
            <person name="McMahon K.D."/>
            <person name="Konstantinidis K.T."/>
            <person name="Eloe-Fadrosh E.A."/>
            <person name="Kyrpides N.C."/>
            <person name="Woyke T."/>
        </authorList>
    </citation>
    <scope>NUCLEOTIDE SEQUENCE</scope>
    <source>
        <strain evidence="1">GVMAG-M-3300021354-14</strain>
    </source>
</reference>
<dbReference type="EMBL" id="MN739449">
    <property type="protein sequence ID" value="QHT05113.1"/>
    <property type="molecule type" value="Genomic_DNA"/>
</dbReference>